<dbReference type="InterPro" id="IPR027417">
    <property type="entry name" value="P-loop_NTPase"/>
</dbReference>
<dbReference type="Gene3D" id="3.40.50.300">
    <property type="entry name" value="P-loop containing nucleotide triphosphate hydrolases"/>
    <property type="match status" value="1"/>
</dbReference>
<proteinExistence type="inferred from homology"/>
<evidence type="ECO:0000313" key="8">
    <source>
        <dbReference type="Proteomes" id="UP001061862"/>
    </source>
</evidence>
<evidence type="ECO:0000313" key="7">
    <source>
        <dbReference type="EMBL" id="UXN70687.1"/>
    </source>
</evidence>
<evidence type="ECO:0000259" key="6">
    <source>
        <dbReference type="PROSITE" id="PS50893"/>
    </source>
</evidence>
<dbReference type="RefSeq" id="WP_262169856.1">
    <property type="nucleotide sequence ID" value="NZ_CP104965.1"/>
</dbReference>
<evidence type="ECO:0000256" key="1">
    <source>
        <dbReference type="ARBA" id="ARBA00004417"/>
    </source>
</evidence>
<dbReference type="CDD" id="cd03257">
    <property type="entry name" value="ABC_NikE_OppD_transporters"/>
    <property type="match status" value="1"/>
</dbReference>
<dbReference type="InterPro" id="IPR017871">
    <property type="entry name" value="ABC_transporter-like_CS"/>
</dbReference>
<dbReference type="PANTHER" id="PTHR43776:SF7">
    <property type="entry name" value="D,D-DIPEPTIDE TRANSPORT ATP-BINDING PROTEIN DDPF-RELATED"/>
    <property type="match status" value="1"/>
</dbReference>
<dbReference type="InterPro" id="IPR050319">
    <property type="entry name" value="ABC_transp_ATP-bind"/>
</dbReference>
<evidence type="ECO:0000256" key="2">
    <source>
        <dbReference type="ARBA" id="ARBA00005417"/>
    </source>
</evidence>
<dbReference type="NCBIfam" id="TIGR01727">
    <property type="entry name" value="oligo_HPY"/>
    <property type="match status" value="1"/>
</dbReference>
<protein>
    <submittedName>
        <fullName evidence="7">ATP-binding cassette domain-containing protein</fullName>
    </submittedName>
</protein>
<dbReference type="InterPro" id="IPR013563">
    <property type="entry name" value="Oligopep_ABC_C"/>
</dbReference>
<accession>A0ABY6CEK9</accession>
<dbReference type="Pfam" id="PF08352">
    <property type="entry name" value="oligo_HPY"/>
    <property type="match status" value="1"/>
</dbReference>
<reference evidence="7 8" key="1">
    <citation type="submission" date="2022-09" db="EMBL/GenBank/DDBJ databases">
        <title>Interaction between co-microsymbionts with complementary sets of symbiotic genes in legume-rhizobium systems.</title>
        <authorList>
            <person name="Safronova V."/>
            <person name="Sazanova A."/>
            <person name="Afonin A."/>
            <person name="Chirak E."/>
        </authorList>
    </citation>
    <scope>NUCLEOTIDE SEQUENCE [LARGE SCALE GENOMIC DNA]</scope>
    <source>
        <strain evidence="7 8">A18/4-1</strain>
    </source>
</reference>
<gene>
    <name evidence="7" type="ORF">N8A98_05735</name>
</gene>
<dbReference type="EMBL" id="CP104965">
    <property type="protein sequence ID" value="UXN70687.1"/>
    <property type="molecule type" value="Genomic_DNA"/>
</dbReference>
<dbReference type="Proteomes" id="UP001061862">
    <property type="component" value="Chromosome"/>
</dbReference>
<dbReference type="PROSITE" id="PS50893">
    <property type="entry name" value="ABC_TRANSPORTER_2"/>
    <property type="match status" value="1"/>
</dbReference>
<name>A0ABY6CEK9_9HYPH</name>
<keyword evidence="3" id="KW-0813">Transport</keyword>
<keyword evidence="4" id="KW-0547">Nucleotide-binding</keyword>
<evidence type="ECO:0000256" key="5">
    <source>
        <dbReference type="ARBA" id="ARBA00022840"/>
    </source>
</evidence>
<evidence type="ECO:0000256" key="3">
    <source>
        <dbReference type="ARBA" id="ARBA00022448"/>
    </source>
</evidence>
<organism evidence="7 8">
    <name type="scientific">Devosia neptuniae</name>
    <dbReference type="NCBI Taxonomy" id="191302"/>
    <lineage>
        <taxon>Bacteria</taxon>
        <taxon>Pseudomonadati</taxon>
        <taxon>Pseudomonadota</taxon>
        <taxon>Alphaproteobacteria</taxon>
        <taxon>Hyphomicrobiales</taxon>
        <taxon>Devosiaceae</taxon>
        <taxon>Devosia</taxon>
    </lineage>
</organism>
<dbReference type="SUPFAM" id="SSF52540">
    <property type="entry name" value="P-loop containing nucleoside triphosphate hydrolases"/>
    <property type="match status" value="1"/>
</dbReference>
<comment type="similarity">
    <text evidence="2">Belongs to the ABC transporter superfamily.</text>
</comment>
<evidence type="ECO:0000256" key="4">
    <source>
        <dbReference type="ARBA" id="ARBA00022741"/>
    </source>
</evidence>
<dbReference type="InterPro" id="IPR003439">
    <property type="entry name" value="ABC_transporter-like_ATP-bd"/>
</dbReference>
<dbReference type="Pfam" id="PF00005">
    <property type="entry name" value="ABC_tran"/>
    <property type="match status" value="1"/>
</dbReference>
<keyword evidence="5 7" id="KW-0067">ATP-binding</keyword>
<sequence length="311" mass="33594">MSLLELDNLSKTYPGGVRAVSEVSLTIEAGEVLGVVGESGCGKSTLGRTLLRLIEPSGGSIHFAGRDLTKLSRHDMKAVRRDLQVIFQDPFGSLNPRHTVGYIIAEPLVVHHVGDRQARARRVAELLNIVGLPEDAASRYPHEFSGGQRQRIAIARALALEPKLLVADEAVSALDVSIQSQIINLIAELRQKMNLAILFISHDLSVIRHVSDRIAVMYLGRIVEIGPTEAIMTAPKHPYTQALLSAVPRPGVTRADRVILKGELPDPANPPAGCAFHTRCPKVMDICHTKRPVLAAPGGTLAGDVACHLYP</sequence>
<comment type="subcellular location">
    <subcellularLocation>
        <location evidence="1">Cell inner membrane</location>
        <topology evidence="1">Peripheral membrane protein</topology>
    </subcellularLocation>
</comment>
<dbReference type="GO" id="GO:0005524">
    <property type="term" value="F:ATP binding"/>
    <property type="evidence" value="ECO:0007669"/>
    <property type="project" value="UniProtKB-KW"/>
</dbReference>
<feature type="domain" description="ABC transporter" evidence="6">
    <location>
        <begin position="4"/>
        <end position="244"/>
    </location>
</feature>
<dbReference type="PROSITE" id="PS00211">
    <property type="entry name" value="ABC_TRANSPORTER_1"/>
    <property type="match status" value="1"/>
</dbReference>
<keyword evidence="8" id="KW-1185">Reference proteome</keyword>
<dbReference type="PANTHER" id="PTHR43776">
    <property type="entry name" value="TRANSPORT ATP-BINDING PROTEIN"/>
    <property type="match status" value="1"/>
</dbReference>
<dbReference type="SMART" id="SM00382">
    <property type="entry name" value="AAA"/>
    <property type="match status" value="1"/>
</dbReference>
<dbReference type="InterPro" id="IPR003593">
    <property type="entry name" value="AAA+_ATPase"/>
</dbReference>